<dbReference type="GO" id="GO:0008757">
    <property type="term" value="F:S-adenosylmethionine-dependent methyltransferase activity"/>
    <property type="evidence" value="ECO:0007669"/>
    <property type="project" value="InterPro"/>
</dbReference>
<dbReference type="Pfam" id="PF08241">
    <property type="entry name" value="Methyltransf_11"/>
    <property type="match status" value="1"/>
</dbReference>
<dbReference type="HOGENOM" id="CLU_102885_0_0_7"/>
<dbReference type="eggNOG" id="COG2226">
    <property type="taxonomic scope" value="Bacteria"/>
</dbReference>
<keyword evidence="2" id="KW-0808">Transferase</keyword>
<dbReference type="KEGG" id="ant:Arnit_1502"/>
<dbReference type="Gene3D" id="3.40.50.150">
    <property type="entry name" value="Vaccinia Virus protein VP39"/>
    <property type="match status" value="1"/>
</dbReference>
<gene>
    <name evidence="2" type="ordered locus">Arnit_1502</name>
</gene>
<evidence type="ECO:0000259" key="1">
    <source>
        <dbReference type="Pfam" id="PF08241"/>
    </source>
</evidence>
<dbReference type="InterPro" id="IPR029063">
    <property type="entry name" value="SAM-dependent_MTases_sf"/>
</dbReference>
<dbReference type="AlphaFoldDB" id="D5V5Z1"/>
<proteinExistence type="predicted"/>
<dbReference type="RefSeq" id="WP_013135303.1">
    <property type="nucleotide sequence ID" value="NC_014166.1"/>
</dbReference>
<sequence>MNIDQKYIQVKYNNIEEIWSKDDSWHFYTFKKISNFIKTVFESFNIRENFVLLNAGSAGNDYNIKCNKHIHIDLAEQKVNTKEHFLVASIENIPLEKNSVDCILCVGSVLNYTDAIQSIKEFQRTLKDTGYLIIEFENSYSFEYLFTKNFKKKADIVTTFYKNEEEKIWIYSYKLIEDILALNNFKILKKSNFHFISSLVYRISKNESFSSKFTFLDFLCKHIPILKNYSSNTILFCQKVSSIT</sequence>
<dbReference type="Proteomes" id="UP000000939">
    <property type="component" value="Chromosome"/>
</dbReference>
<dbReference type="EMBL" id="CP001999">
    <property type="protein sequence ID" value="ADG93158.1"/>
    <property type="molecule type" value="Genomic_DNA"/>
</dbReference>
<dbReference type="GO" id="GO:0032259">
    <property type="term" value="P:methylation"/>
    <property type="evidence" value="ECO:0007669"/>
    <property type="project" value="UniProtKB-KW"/>
</dbReference>
<feature type="domain" description="Methyltransferase type 11" evidence="1">
    <location>
        <begin position="72"/>
        <end position="134"/>
    </location>
</feature>
<protein>
    <submittedName>
        <fullName evidence="2">Methyltransferase type 11</fullName>
    </submittedName>
</protein>
<evidence type="ECO:0000313" key="2">
    <source>
        <dbReference type="EMBL" id="ADG93158.1"/>
    </source>
</evidence>
<organism evidence="2 3">
    <name type="scientific">Arcobacter nitrofigilis (strain ATCC 33309 / DSM 7299 / CCUG 15893 / LMG 7604 / NCTC 12251 / CI)</name>
    <name type="common">Campylobacter nitrofigilis</name>
    <dbReference type="NCBI Taxonomy" id="572480"/>
    <lineage>
        <taxon>Bacteria</taxon>
        <taxon>Pseudomonadati</taxon>
        <taxon>Campylobacterota</taxon>
        <taxon>Epsilonproteobacteria</taxon>
        <taxon>Campylobacterales</taxon>
        <taxon>Arcobacteraceae</taxon>
        <taxon>Arcobacter</taxon>
    </lineage>
</organism>
<name>D5V5Z1_ARCNC</name>
<keyword evidence="2" id="KW-0489">Methyltransferase</keyword>
<keyword evidence="3" id="KW-1185">Reference proteome</keyword>
<reference evidence="2 3" key="1">
    <citation type="journal article" date="2010" name="Stand. Genomic Sci.">
        <title>Complete genome sequence of Arcobacter nitrofigilis type strain (CI).</title>
        <authorList>
            <person name="Pati A."/>
            <person name="Gronow S."/>
            <person name="Lapidus A."/>
            <person name="Copeland A."/>
            <person name="Glavina Del Rio T."/>
            <person name="Nolan M."/>
            <person name="Lucas S."/>
            <person name="Tice H."/>
            <person name="Cheng J.F."/>
            <person name="Han C."/>
            <person name="Chertkov O."/>
            <person name="Bruce D."/>
            <person name="Tapia R."/>
            <person name="Goodwin L."/>
            <person name="Pitluck S."/>
            <person name="Liolios K."/>
            <person name="Ivanova N."/>
            <person name="Mavromatis K."/>
            <person name="Chen A."/>
            <person name="Palaniappan K."/>
            <person name="Land M."/>
            <person name="Hauser L."/>
            <person name="Chang Y.J."/>
            <person name="Jeffries C.D."/>
            <person name="Detter J.C."/>
            <person name="Rohde M."/>
            <person name="Goker M."/>
            <person name="Bristow J."/>
            <person name="Eisen J.A."/>
            <person name="Markowitz V."/>
            <person name="Hugenholtz P."/>
            <person name="Klenk H.P."/>
            <person name="Kyrpides N.C."/>
        </authorList>
    </citation>
    <scope>NUCLEOTIDE SEQUENCE [LARGE SCALE GENOMIC DNA]</scope>
    <source>
        <strain evidence="3">ATCC 33309 / DSM 7299 / CCUG 15893 / LMG 7604 / NCTC 12251 / CI</strain>
    </source>
</reference>
<dbReference type="SUPFAM" id="SSF53335">
    <property type="entry name" value="S-adenosyl-L-methionine-dependent methyltransferases"/>
    <property type="match status" value="1"/>
</dbReference>
<accession>D5V5Z1</accession>
<dbReference type="OrthoDB" id="9769602at2"/>
<evidence type="ECO:0000313" key="3">
    <source>
        <dbReference type="Proteomes" id="UP000000939"/>
    </source>
</evidence>
<dbReference type="InterPro" id="IPR013216">
    <property type="entry name" value="Methyltransf_11"/>
</dbReference>